<protein>
    <submittedName>
        <fullName evidence="10">Phosphatase PAP2 family protein</fullName>
    </submittedName>
</protein>
<keyword evidence="4" id="KW-0378">Hydrolase</keyword>
<evidence type="ECO:0000256" key="4">
    <source>
        <dbReference type="ARBA" id="ARBA00022801"/>
    </source>
</evidence>
<feature type="transmembrane region" description="Helical" evidence="8">
    <location>
        <begin position="149"/>
        <end position="168"/>
    </location>
</feature>
<evidence type="ECO:0000259" key="9">
    <source>
        <dbReference type="SMART" id="SM00014"/>
    </source>
</evidence>
<feature type="domain" description="Phosphatidic acid phosphatase type 2/haloperoxidase" evidence="9">
    <location>
        <begin position="54"/>
        <end position="168"/>
    </location>
</feature>
<reference evidence="10 11" key="1">
    <citation type="submission" date="2020-04" db="EMBL/GenBank/DDBJ databases">
        <title>MicrobeNet Type strains.</title>
        <authorList>
            <person name="Nicholson A.C."/>
        </authorList>
    </citation>
    <scope>NUCLEOTIDE SEQUENCE [LARGE SCALE GENOMIC DNA]</scope>
    <source>
        <strain evidence="10 11">DSM 40738</strain>
    </source>
</reference>
<feature type="transmembrane region" description="Helical" evidence="8">
    <location>
        <begin position="20"/>
        <end position="41"/>
    </location>
</feature>
<sequence>MSEDLYRAVTGFARDAPAWVHAFAGTGTDAGLLVFGVLFVAAWWRGRSGDGRAVALALLAPVATAFGYAVSEALKSLVDEERPCRAVVGAVASIAPCPPYGDWSFPSNHSAVAGASATALALAWRRSAWLTAPLAVALASSRVFVGVHYPHDAAAGLVVGALAAVLFLRPLTGRAERLVGTVRTGRPGALRWLAGPGPRTVPAAAIPPQRDRRTAELLEGAAGPAPARRAPARKRGRHRLP</sequence>
<evidence type="ECO:0000313" key="11">
    <source>
        <dbReference type="Proteomes" id="UP000570003"/>
    </source>
</evidence>
<evidence type="ECO:0000256" key="5">
    <source>
        <dbReference type="ARBA" id="ARBA00022989"/>
    </source>
</evidence>
<keyword evidence="6 8" id="KW-0472">Membrane</keyword>
<evidence type="ECO:0000256" key="2">
    <source>
        <dbReference type="ARBA" id="ARBA00022475"/>
    </source>
</evidence>
<gene>
    <name evidence="10" type="ORF">HGA06_10950</name>
</gene>
<dbReference type="InterPro" id="IPR036938">
    <property type="entry name" value="PAP2/HPO_sf"/>
</dbReference>
<keyword evidence="11" id="KW-1185">Reference proteome</keyword>
<keyword evidence="5 8" id="KW-1133">Transmembrane helix</keyword>
<dbReference type="Proteomes" id="UP000570003">
    <property type="component" value="Unassembled WGS sequence"/>
</dbReference>
<dbReference type="RefSeq" id="WP_168438875.1">
    <property type="nucleotide sequence ID" value="NZ_JAAXOU010000096.1"/>
</dbReference>
<dbReference type="Pfam" id="PF01569">
    <property type="entry name" value="PAP2"/>
    <property type="match status" value="1"/>
</dbReference>
<comment type="caution">
    <text evidence="10">The sequence shown here is derived from an EMBL/GenBank/DDBJ whole genome shotgun (WGS) entry which is preliminary data.</text>
</comment>
<dbReference type="Gene3D" id="1.20.144.10">
    <property type="entry name" value="Phosphatidic acid phosphatase type 2/haloperoxidase"/>
    <property type="match status" value="1"/>
</dbReference>
<feature type="compositionally biased region" description="Low complexity" evidence="7">
    <location>
        <begin position="220"/>
        <end position="229"/>
    </location>
</feature>
<evidence type="ECO:0000256" key="8">
    <source>
        <dbReference type="SAM" id="Phobius"/>
    </source>
</evidence>
<dbReference type="SUPFAM" id="SSF48317">
    <property type="entry name" value="Acid phosphatase/Vanadium-dependent haloperoxidase"/>
    <property type="match status" value="1"/>
</dbReference>
<evidence type="ECO:0000256" key="6">
    <source>
        <dbReference type="ARBA" id="ARBA00023136"/>
    </source>
</evidence>
<keyword evidence="3 8" id="KW-0812">Transmembrane</keyword>
<dbReference type="PANTHER" id="PTHR14969">
    <property type="entry name" value="SPHINGOSINE-1-PHOSPHATE PHOSPHOHYDROLASE"/>
    <property type="match status" value="1"/>
</dbReference>
<keyword evidence="2" id="KW-1003">Cell membrane</keyword>
<dbReference type="InterPro" id="IPR000326">
    <property type="entry name" value="PAP2/HPO"/>
</dbReference>
<accession>A0AA44DDW4</accession>
<dbReference type="SMART" id="SM00014">
    <property type="entry name" value="acidPPc"/>
    <property type="match status" value="1"/>
</dbReference>
<dbReference type="PANTHER" id="PTHR14969:SF62">
    <property type="entry name" value="DECAPRENYLPHOSPHORYL-5-PHOSPHORIBOSE PHOSPHATASE RV3807C-RELATED"/>
    <property type="match status" value="1"/>
</dbReference>
<comment type="subcellular location">
    <subcellularLocation>
        <location evidence="1">Cell membrane</location>
        <topology evidence="1">Multi-pass membrane protein</topology>
    </subcellularLocation>
</comment>
<dbReference type="EMBL" id="JAAXOU010000096">
    <property type="protein sequence ID" value="NKY14658.1"/>
    <property type="molecule type" value="Genomic_DNA"/>
</dbReference>
<proteinExistence type="predicted"/>
<feature type="transmembrane region" description="Helical" evidence="8">
    <location>
        <begin position="53"/>
        <end position="71"/>
    </location>
</feature>
<dbReference type="GO" id="GO:0005886">
    <property type="term" value="C:plasma membrane"/>
    <property type="evidence" value="ECO:0007669"/>
    <property type="project" value="UniProtKB-SubCell"/>
</dbReference>
<evidence type="ECO:0000256" key="1">
    <source>
        <dbReference type="ARBA" id="ARBA00004651"/>
    </source>
</evidence>
<name>A0AA44DDW4_STRE0</name>
<evidence type="ECO:0000256" key="3">
    <source>
        <dbReference type="ARBA" id="ARBA00022692"/>
    </source>
</evidence>
<organism evidence="10 11">
    <name type="scientific">Streptomyces somaliensis (strain ATCC 33201 / DSM 40738 / JCM 12659 / KCTC 9044 / NCTC 11332 / NRRL B-12077 / IP 733)</name>
    <dbReference type="NCBI Taxonomy" id="1134445"/>
    <lineage>
        <taxon>Bacteria</taxon>
        <taxon>Bacillati</taxon>
        <taxon>Actinomycetota</taxon>
        <taxon>Actinomycetes</taxon>
        <taxon>Kitasatosporales</taxon>
        <taxon>Streptomycetaceae</taxon>
        <taxon>Streptomyces</taxon>
    </lineage>
</organism>
<dbReference type="GO" id="GO:0016787">
    <property type="term" value="F:hydrolase activity"/>
    <property type="evidence" value="ECO:0007669"/>
    <property type="project" value="UniProtKB-KW"/>
</dbReference>
<feature type="region of interest" description="Disordered" evidence="7">
    <location>
        <begin position="200"/>
        <end position="241"/>
    </location>
</feature>
<feature type="compositionally biased region" description="Basic residues" evidence="7">
    <location>
        <begin position="230"/>
        <end position="241"/>
    </location>
</feature>
<dbReference type="AlphaFoldDB" id="A0AA44DDW4"/>
<evidence type="ECO:0000313" key="10">
    <source>
        <dbReference type="EMBL" id="NKY14658.1"/>
    </source>
</evidence>
<evidence type="ECO:0000256" key="7">
    <source>
        <dbReference type="SAM" id="MobiDB-lite"/>
    </source>
</evidence>